<gene>
    <name evidence="1" type="ORF">ALECFALPRED_008411</name>
</gene>
<dbReference type="EMBL" id="CAJPDR010000583">
    <property type="protein sequence ID" value="CAF9940048.1"/>
    <property type="molecule type" value="Genomic_DNA"/>
</dbReference>
<keyword evidence="2" id="KW-1185">Reference proteome</keyword>
<organism evidence="1 2">
    <name type="scientific">Alectoria fallacina</name>
    <dbReference type="NCBI Taxonomy" id="1903189"/>
    <lineage>
        <taxon>Eukaryota</taxon>
        <taxon>Fungi</taxon>
        <taxon>Dikarya</taxon>
        <taxon>Ascomycota</taxon>
        <taxon>Pezizomycotina</taxon>
        <taxon>Lecanoromycetes</taxon>
        <taxon>OSLEUM clade</taxon>
        <taxon>Lecanoromycetidae</taxon>
        <taxon>Lecanorales</taxon>
        <taxon>Lecanorineae</taxon>
        <taxon>Parmeliaceae</taxon>
        <taxon>Alectoria</taxon>
    </lineage>
</organism>
<protein>
    <submittedName>
        <fullName evidence="1">Uncharacterized protein</fullName>
    </submittedName>
</protein>
<evidence type="ECO:0000313" key="2">
    <source>
        <dbReference type="Proteomes" id="UP000664203"/>
    </source>
</evidence>
<evidence type="ECO:0000313" key="1">
    <source>
        <dbReference type="EMBL" id="CAF9940048.1"/>
    </source>
</evidence>
<reference evidence="1" key="1">
    <citation type="submission" date="2021-03" db="EMBL/GenBank/DDBJ databases">
        <authorList>
            <person name="Tagirdzhanova G."/>
        </authorList>
    </citation>
    <scope>NUCLEOTIDE SEQUENCE</scope>
</reference>
<name>A0A8H3J3K4_9LECA</name>
<sequence>MSNGLNILDRRVARDAVANPRQEVIPVNFRILIIILRYPVPTLLYQALNGPTSSHLCQRDPVSTVSAFRDTAGTSEVLSFATALADMDCTSGALSTNPVEFVICVDEAEAGVIPGGFFGFVGTAQTRNGEIDPAELTDRFAMAHDLQERVILNSDGGLRRDDQIVQRIRLSVDSLKPTAGFTAGCDFVEIWSVTPLRIYEYERVARTVLKDNV</sequence>
<proteinExistence type="predicted"/>
<dbReference type="Proteomes" id="UP000664203">
    <property type="component" value="Unassembled WGS sequence"/>
</dbReference>
<dbReference type="AlphaFoldDB" id="A0A8H3J3K4"/>
<comment type="caution">
    <text evidence="1">The sequence shown here is derived from an EMBL/GenBank/DDBJ whole genome shotgun (WGS) entry which is preliminary data.</text>
</comment>
<accession>A0A8H3J3K4</accession>